<reference evidence="2" key="1">
    <citation type="submission" date="2017-03" db="EMBL/GenBank/DDBJ databases">
        <title>Phytopthora megakarya and P. palmivora, two closely related causual agents of cacao black pod achieved similar genome size and gene model numbers by different mechanisms.</title>
        <authorList>
            <person name="Ali S."/>
            <person name="Shao J."/>
            <person name="Larry D.J."/>
            <person name="Kronmiller B."/>
            <person name="Shen D."/>
            <person name="Strem M.D."/>
            <person name="Melnick R.L."/>
            <person name="Guiltinan M.J."/>
            <person name="Tyler B.M."/>
            <person name="Meinhardt L.W."/>
            <person name="Bailey B.A."/>
        </authorList>
    </citation>
    <scope>NUCLEOTIDE SEQUENCE [LARGE SCALE GENOMIC DNA]</scope>
    <source>
        <strain evidence="2">zdho120</strain>
    </source>
</reference>
<keyword evidence="1" id="KW-0347">Helicase</keyword>
<evidence type="ECO:0000313" key="1">
    <source>
        <dbReference type="EMBL" id="OWY99784.1"/>
    </source>
</evidence>
<dbReference type="Proteomes" id="UP000198211">
    <property type="component" value="Unassembled WGS sequence"/>
</dbReference>
<dbReference type="EMBL" id="NBNE01008173">
    <property type="protein sequence ID" value="OWY99784.1"/>
    <property type="molecule type" value="Genomic_DNA"/>
</dbReference>
<evidence type="ECO:0000313" key="2">
    <source>
        <dbReference type="Proteomes" id="UP000198211"/>
    </source>
</evidence>
<gene>
    <name evidence="1" type="ORF">PHMEG_00029156</name>
</gene>
<proteinExistence type="predicted"/>
<dbReference type="GO" id="GO:0004386">
    <property type="term" value="F:helicase activity"/>
    <property type="evidence" value="ECO:0007669"/>
    <property type="project" value="UniProtKB-KW"/>
</dbReference>
<keyword evidence="1" id="KW-0067">ATP-binding</keyword>
<keyword evidence="1" id="KW-0547">Nucleotide-binding</keyword>
<name>A0A225V3C7_9STRA</name>
<dbReference type="AlphaFoldDB" id="A0A225V3C7"/>
<dbReference type="STRING" id="4795.A0A225V3C7"/>
<keyword evidence="1" id="KW-0378">Hydrolase</keyword>
<organism evidence="1 2">
    <name type="scientific">Phytophthora megakarya</name>
    <dbReference type="NCBI Taxonomy" id="4795"/>
    <lineage>
        <taxon>Eukaryota</taxon>
        <taxon>Sar</taxon>
        <taxon>Stramenopiles</taxon>
        <taxon>Oomycota</taxon>
        <taxon>Peronosporomycetes</taxon>
        <taxon>Peronosporales</taxon>
        <taxon>Peronosporaceae</taxon>
        <taxon>Phytophthora</taxon>
    </lineage>
</organism>
<dbReference type="OrthoDB" id="1728974at2759"/>
<comment type="caution">
    <text evidence="1">The sequence shown here is derived from an EMBL/GenBank/DDBJ whole genome shotgun (WGS) entry which is preliminary data.</text>
</comment>
<sequence length="192" mass="21757">MVTRMSHGSCGDANPNCPCMKTGKCSKTFPKQLSEETTMAEGKYPNYKRCMRPVCATTKAVKYIYKYVYKGADMTMVAIQGETNGESLNEILHYLLARYISPVEACMRLFKHPTQGSTHTVEKLAIHLPGQSSATYRANVSNAQIRRLIRRGDQTTLTSFFMLCLAELGVAGKMLYKDVPTVYRWNKRSKWF</sequence>
<protein>
    <submittedName>
        <fullName evidence="1">Helitron helicase</fullName>
    </submittedName>
</protein>
<keyword evidence="2" id="KW-1185">Reference proteome</keyword>
<accession>A0A225V3C7</accession>